<dbReference type="Pfam" id="PF04632">
    <property type="entry name" value="FUSC"/>
    <property type="match status" value="1"/>
</dbReference>
<feature type="transmembrane region" description="Helical" evidence="8">
    <location>
        <begin position="354"/>
        <end position="379"/>
    </location>
</feature>
<comment type="caution">
    <text evidence="9">The sequence shown here is derived from an EMBL/GenBank/DDBJ whole genome shotgun (WGS) entry which is preliminary data.</text>
</comment>
<dbReference type="OrthoDB" id="6538131at2"/>
<feature type="region of interest" description="Disordered" evidence="7">
    <location>
        <begin position="673"/>
        <end position="692"/>
    </location>
</feature>
<evidence type="ECO:0000313" key="10">
    <source>
        <dbReference type="Proteomes" id="UP000252174"/>
    </source>
</evidence>
<feature type="transmembrane region" description="Helical" evidence="8">
    <location>
        <begin position="437"/>
        <end position="453"/>
    </location>
</feature>
<dbReference type="PANTHER" id="PTHR30509:SF9">
    <property type="entry name" value="MULTIDRUG RESISTANCE PROTEIN MDTO"/>
    <property type="match status" value="1"/>
</dbReference>
<feature type="transmembrane region" description="Helical" evidence="8">
    <location>
        <begin position="409"/>
        <end position="431"/>
    </location>
</feature>
<dbReference type="GO" id="GO:0022857">
    <property type="term" value="F:transmembrane transporter activity"/>
    <property type="evidence" value="ECO:0007669"/>
    <property type="project" value="InterPro"/>
</dbReference>
<dbReference type="Proteomes" id="UP000252174">
    <property type="component" value="Unassembled WGS sequence"/>
</dbReference>
<feature type="transmembrane region" description="Helical" evidence="8">
    <location>
        <begin position="84"/>
        <end position="101"/>
    </location>
</feature>
<keyword evidence="6 8" id="KW-0472">Membrane</keyword>
<evidence type="ECO:0000256" key="4">
    <source>
        <dbReference type="ARBA" id="ARBA00022692"/>
    </source>
</evidence>
<feature type="transmembrane region" description="Helical" evidence="8">
    <location>
        <begin position="12"/>
        <end position="29"/>
    </location>
</feature>
<organism evidence="9 10">
    <name type="scientific">Extensimonas vulgaris</name>
    <dbReference type="NCBI Taxonomy" id="1031594"/>
    <lineage>
        <taxon>Bacteria</taxon>
        <taxon>Pseudomonadati</taxon>
        <taxon>Pseudomonadota</taxon>
        <taxon>Betaproteobacteria</taxon>
        <taxon>Burkholderiales</taxon>
        <taxon>Comamonadaceae</taxon>
        <taxon>Extensimonas</taxon>
    </lineage>
</organism>
<dbReference type="GO" id="GO:0005886">
    <property type="term" value="C:plasma membrane"/>
    <property type="evidence" value="ECO:0007669"/>
    <property type="project" value="UniProtKB-SubCell"/>
</dbReference>
<dbReference type="EMBL" id="QPJU01000002">
    <property type="protein sequence ID" value="RCX10785.1"/>
    <property type="molecule type" value="Genomic_DNA"/>
</dbReference>
<keyword evidence="3" id="KW-1003">Cell membrane</keyword>
<protein>
    <submittedName>
        <fullName evidence="9">Putative membrane protein YccC</fullName>
    </submittedName>
</protein>
<keyword evidence="10" id="KW-1185">Reference proteome</keyword>
<name>A0A369ANV4_9BURK</name>
<dbReference type="RefSeq" id="WP_114482373.1">
    <property type="nucleotide sequence ID" value="NZ_QPJU01000002.1"/>
</dbReference>
<dbReference type="PANTHER" id="PTHR30509">
    <property type="entry name" value="P-HYDROXYBENZOIC ACID EFFLUX PUMP SUBUNIT-RELATED"/>
    <property type="match status" value="1"/>
</dbReference>
<reference evidence="9 10" key="1">
    <citation type="submission" date="2018-07" db="EMBL/GenBank/DDBJ databases">
        <title>Genomic Encyclopedia of Type Strains, Phase IV (KMG-IV): sequencing the most valuable type-strain genomes for metagenomic binning, comparative biology and taxonomic classification.</title>
        <authorList>
            <person name="Goeker M."/>
        </authorList>
    </citation>
    <scope>NUCLEOTIDE SEQUENCE [LARGE SCALE GENOMIC DNA]</scope>
    <source>
        <strain evidence="9 10">DSM 100911</strain>
    </source>
</reference>
<feature type="transmembrane region" description="Helical" evidence="8">
    <location>
        <begin position="108"/>
        <end position="126"/>
    </location>
</feature>
<dbReference type="InterPro" id="IPR006726">
    <property type="entry name" value="PHBA_efflux_AaeB/fusaric-R"/>
</dbReference>
<evidence type="ECO:0000313" key="9">
    <source>
        <dbReference type="EMBL" id="RCX10785.1"/>
    </source>
</evidence>
<dbReference type="AlphaFoldDB" id="A0A369ANV4"/>
<feature type="transmembrane region" description="Helical" evidence="8">
    <location>
        <begin position="460"/>
        <end position="477"/>
    </location>
</feature>
<proteinExistence type="predicted"/>
<sequence length="692" mass="75287">MLLLDRQAWLHSAKSFLASIIALYIALAADLPRPYWAMATAYIVMQPVLGGTNSRGIYRILGTLLGSSAVIVLVPNLLHVPEVLSLALSLWLAGCMFVSLLHRGPSSYIFMLAGYTAAFVGFPAAMQPDTIFDTALARSEEIVLGSLCAVVIGAVVFPVSIKTQLLPRMQALMRDARSWCAQVLAHHGSPGELRRRLAMDLSQLDLVIPFTRRDDPRHRALGDWLAELRARLLGMLPVLAAVEARLDELGAAASEDAELQRLLADLRSWIEQEAPPTQASLDAWRTRIDGLRTPLDPDSAALLRNSLLLRLAELAELWYDCRHLQQAIIEGAPPPAPAFGLNLRRLVHIGNRHIDWSMVSFSALAAGATMFSYCLLWLALGWPDGASGAMMAGVAAAFFAAQDDPAPSIVLFLNWIVIATLVAGVYLFGILPAIHDFVPLVLVVATVLLPAGLMALRPTLFLPGMVLVTNFATLLAIQNRYEADFTRYVNSSLSTVIGMLFALVVTRLFRSIGAEWSAQRLVRQGWGLLAEAAEGSGTQNRERFMIRMLDLLGLLAPRLASLQPGEDVAGVDLLGEIRQGLNILNLRRARNDLPEVNRAALNRLLGMIAAHYRNLQRAGRPLPPPEELRLALEASLSRLRTLPPGSARDEALLGLIGLRQGLFARQPLQGNVEGEKLPIPGVPPEASDSAPV</sequence>
<evidence type="ECO:0000256" key="7">
    <source>
        <dbReference type="SAM" id="MobiDB-lite"/>
    </source>
</evidence>
<gene>
    <name evidence="9" type="ORF">DFR45_102186</name>
</gene>
<keyword evidence="4 8" id="KW-0812">Transmembrane</keyword>
<feature type="transmembrane region" description="Helical" evidence="8">
    <location>
        <begin position="60"/>
        <end position="78"/>
    </location>
</feature>
<evidence type="ECO:0000256" key="5">
    <source>
        <dbReference type="ARBA" id="ARBA00022989"/>
    </source>
</evidence>
<feature type="transmembrane region" description="Helical" evidence="8">
    <location>
        <begin position="142"/>
        <end position="161"/>
    </location>
</feature>
<keyword evidence="5 8" id="KW-1133">Transmembrane helix</keyword>
<evidence type="ECO:0000256" key="3">
    <source>
        <dbReference type="ARBA" id="ARBA00022475"/>
    </source>
</evidence>
<evidence type="ECO:0000256" key="6">
    <source>
        <dbReference type="ARBA" id="ARBA00023136"/>
    </source>
</evidence>
<feature type="transmembrane region" description="Helical" evidence="8">
    <location>
        <begin position="489"/>
        <end position="509"/>
    </location>
</feature>
<comment type="subcellular location">
    <subcellularLocation>
        <location evidence="1">Cell membrane</location>
        <topology evidence="1">Multi-pass membrane protein</topology>
    </subcellularLocation>
</comment>
<accession>A0A369ANV4</accession>
<evidence type="ECO:0000256" key="8">
    <source>
        <dbReference type="SAM" id="Phobius"/>
    </source>
</evidence>
<evidence type="ECO:0000256" key="2">
    <source>
        <dbReference type="ARBA" id="ARBA00022448"/>
    </source>
</evidence>
<keyword evidence="2" id="KW-0813">Transport</keyword>
<evidence type="ECO:0000256" key="1">
    <source>
        <dbReference type="ARBA" id="ARBA00004651"/>
    </source>
</evidence>